<sequence length="149" mass="17001">MESLHHELTPKLLESLYIEAMILADEARSYFDRDQMTVNLSPEISVAFSCESLKVTTRLMHSIAWLLNQKALLAGEISHYDSLTDARDLGYSPASDSFQVDRFPEEARALIAASEDLYFRLQRMSQKMRSADMPVPEPLAMIERLRASF</sequence>
<organism evidence="1 2">
    <name type="scientific">Sphingorhabdus lacus</name>
    <dbReference type="NCBI Taxonomy" id="392610"/>
    <lineage>
        <taxon>Bacteria</taxon>
        <taxon>Pseudomonadati</taxon>
        <taxon>Pseudomonadota</taxon>
        <taxon>Alphaproteobacteria</taxon>
        <taxon>Sphingomonadales</taxon>
        <taxon>Sphingomonadaceae</taxon>
        <taxon>Sphingorhabdus</taxon>
    </lineage>
</organism>
<accession>A0A6I6LHG4</accession>
<keyword evidence="2" id="KW-1185">Reference proteome</keyword>
<evidence type="ECO:0000313" key="2">
    <source>
        <dbReference type="Proteomes" id="UP000428803"/>
    </source>
</evidence>
<proteinExistence type="predicted"/>
<dbReference type="RefSeq" id="WP_158902316.1">
    <property type="nucleotide sequence ID" value="NZ_CP035733.1"/>
</dbReference>
<reference evidence="2" key="1">
    <citation type="submission" date="2019-01" db="EMBL/GenBank/DDBJ databases">
        <title>Sphingorhabdus lacus sp.nov., isolated from an oligotrophic freshwater lake.</title>
        <authorList>
            <person name="Park M."/>
        </authorList>
    </citation>
    <scope>NUCLEOTIDE SEQUENCE [LARGE SCALE GENOMIC DNA]</scope>
    <source>
        <strain evidence="2">IMCC1753</strain>
    </source>
</reference>
<protein>
    <submittedName>
        <fullName evidence="1">DUF1465 family protein</fullName>
    </submittedName>
</protein>
<dbReference type="Gene3D" id="1.10.8.930">
    <property type="entry name" value="Protein of unknown function DUF1465"/>
    <property type="match status" value="1"/>
</dbReference>
<dbReference type="AlphaFoldDB" id="A0A6I6LHG4"/>
<dbReference type="Pfam" id="PF07323">
    <property type="entry name" value="DUF1465"/>
    <property type="match status" value="1"/>
</dbReference>
<dbReference type="OrthoDB" id="9799531at2"/>
<dbReference type="InterPro" id="IPR038301">
    <property type="entry name" value="AraC-like_sf"/>
</dbReference>
<dbReference type="EMBL" id="CP035733">
    <property type="protein sequence ID" value="QGY81793.1"/>
    <property type="molecule type" value="Genomic_DNA"/>
</dbReference>
<dbReference type="Proteomes" id="UP000428803">
    <property type="component" value="Chromosome"/>
</dbReference>
<dbReference type="InterPro" id="IPR010848">
    <property type="entry name" value="DUF1465"/>
</dbReference>
<name>A0A6I6LHG4_9SPHN</name>
<evidence type="ECO:0000313" key="1">
    <source>
        <dbReference type="EMBL" id="QGY81793.1"/>
    </source>
</evidence>
<dbReference type="KEGG" id="slaa:EUU25_14910"/>
<gene>
    <name evidence="1" type="ORF">EUU25_14910</name>
</gene>